<keyword evidence="2" id="KW-0812">Transmembrane</keyword>
<keyword evidence="2" id="KW-1133">Transmembrane helix</keyword>
<reference evidence="3 4" key="1">
    <citation type="journal article" date="2018" name="Sci. Rep.">
        <title>Genomic signatures of local adaptation to the degree of environmental predictability in rotifers.</title>
        <authorList>
            <person name="Franch-Gras L."/>
            <person name="Hahn C."/>
            <person name="Garcia-Roger E.M."/>
            <person name="Carmona M.J."/>
            <person name="Serra M."/>
            <person name="Gomez A."/>
        </authorList>
    </citation>
    <scope>NUCLEOTIDE SEQUENCE [LARGE SCALE GENOMIC DNA]</scope>
    <source>
        <strain evidence="3">HYR1</strain>
    </source>
</reference>
<feature type="region of interest" description="Disordered" evidence="1">
    <location>
        <begin position="62"/>
        <end position="84"/>
    </location>
</feature>
<sequence>MPIEQLIKDSLLIKFEFFSFKKGADVPRVKSSSSLFHHKSKFRFSGRCESELIASQSHSISSKNLDSSLNTTENSTSFERSATLQNPSTFKRRTFISPYRPTSKRFSVHNTSSSDNEQKTNNSDSNNNNLKKIDSLNVSQTSSSSTKKVGGSSETASTNTQQTVIVKPDPVEEEIEEVKQEPSFTSTPQTISRHLFKEASAESNKPNDTTNTQIANEDENEIFYDHDEIQCPDINTTDLSKQNGKLVSNGTITGEINQKSYLKYLVVFACFGFMTYWLFFSNSSSSSFITRLTNNVFLIAHLIKFKLSGFLNTSDYSRNSLNPRWIQWPVFTNSTFDPLITWFLSKYRPN</sequence>
<feature type="transmembrane region" description="Helical" evidence="2">
    <location>
        <begin position="261"/>
        <end position="280"/>
    </location>
</feature>
<keyword evidence="4" id="KW-1185">Reference proteome</keyword>
<dbReference type="Proteomes" id="UP000276133">
    <property type="component" value="Unassembled WGS sequence"/>
</dbReference>
<dbReference type="AlphaFoldDB" id="A0A3M7SEJ1"/>
<gene>
    <name evidence="3" type="ORF">BpHYR1_000062</name>
</gene>
<evidence type="ECO:0000256" key="1">
    <source>
        <dbReference type="SAM" id="MobiDB-lite"/>
    </source>
</evidence>
<accession>A0A3M7SEJ1</accession>
<feature type="region of interest" description="Disordered" evidence="1">
    <location>
        <begin position="101"/>
        <end position="166"/>
    </location>
</feature>
<organism evidence="3 4">
    <name type="scientific">Brachionus plicatilis</name>
    <name type="common">Marine rotifer</name>
    <name type="synonym">Brachionus muelleri</name>
    <dbReference type="NCBI Taxonomy" id="10195"/>
    <lineage>
        <taxon>Eukaryota</taxon>
        <taxon>Metazoa</taxon>
        <taxon>Spiralia</taxon>
        <taxon>Gnathifera</taxon>
        <taxon>Rotifera</taxon>
        <taxon>Eurotatoria</taxon>
        <taxon>Monogononta</taxon>
        <taxon>Pseudotrocha</taxon>
        <taxon>Ploima</taxon>
        <taxon>Brachionidae</taxon>
        <taxon>Brachionus</taxon>
    </lineage>
</organism>
<dbReference type="EMBL" id="REGN01001512">
    <property type="protein sequence ID" value="RNA34233.1"/>
    <property type="molecule type" value="Genomic_DNA"/>
</dbReference>
<evidence type="ECO:0000313" key="4">
    <source>
        <dbReference type="Proteomes" id="UP000276133"/>
    </source>
</evidence>
<comment type="caution">
    <text evidence="3">The sequence shown here is derived from an EMBL/GenBank/DDBJ whole genome shotgun (WGS) entry which is preliminary data.</text>
</comment>
<evidence type="ECO:0000256" key="2">
    <source>
        <dbReference type="SAM" id="Phobius"/>
    </source>
</evidence>
<feature type="compositionally biased region" description="Polar residues" evidence="1">
    <location>
        <begin position="154"/>
        <end position="163"/>
    </location>
</feature>
<proteinExistence type="predicted"/>
<keyword evidence="2" id="KW-0472">Membrane</keyword>
<feature type="compositionally biased region" description="Low complexity" evidence="1">
    <location>
        <begin position="121"/>
        <end position="153"/>
    </location>
</feature>
<protein>
    <submittedName>
        <fullName evidence="3">Uncharacterized protein</fullName>
    </submittedName>
</protein>
<evidence type="ECO:0000313" key="3">
    <source>
        <dbReference type="EMBL" id="RNA34233.1"/>
    </source>
</evidence>
<name>A0A3M7SEJ1_BRAPC</name>